<dbReference type="RefSeq" id="WP_185795711.1">
    <property type="nucleotide sequence ID" value="NZ_JACLQD010000001.1"/>
</dbReference>
<proteinExistence type="predicted"/>
<dbReference type="InterPro" id="IPR016071">
    <property type="entry name" value="Staphylococal_nuclease_OB-fold"/>
</dbReference>
<dbReference type="Gene3D" id="2.40.50.90">
    <property type="match status" value="1"/>
</dbReference>
<dbReference type="Pfam" id="PF00691">
    <property type="entry name" value="OmpA"/>
    <property type="match status" value="1"/>
</dbReference>
<dbReference type="InterPro" id="IPR035437">
    <property type="entry name" value="SNase_OB-fold_sf"/>
</dbReference>
<keyword evidence="5" id="KW-1185">Reference proteome</keyword>
<organism evidence="4 5">
    <name type="scientific">Paragemmobacter straminiformis</name>
    <dbReference type="NCBI Taxonomy" id="2045119"/>
    <lineage>
        <taxon>Bacteria</taxon>
        <taxon>Pseudomonadati</taxon>
        <taxon>Pseudomonadota</taxon>
        <taxon>Alphaproteobacteria</taxon>
        <taxon>Rhodobacterales</taxon>
        <taxon>Paracoccaceae</taxon>
        <taxon>Paragemmobacter</taxon>
    </lineage>
</organism>
<dbReference type="SUPFAM" id="SSF103088">
    <property type="entry name" value="OmpA-like"/>
    <property type="match status" value="1"/>
</dbReference>
<gene>
    <name evidence="4" type="ORF">H7F16_01085</name>
</gene>
<evidence type="ECO:0000256" key="1">
    <source>
        <dbReference type="PROSITE-ProRule" id="PRU00473"/>
    </source>
</evidence>
<sequence length="546" mass="59980">MGLTAAEAFMLICFVLLLLLGLWRESTRDALVFYDQFTPNQRVAATIYQKQLEGLGRDLTDLKTFQELVAEAGGQDRVRDALRVLQQYPELPVAEMLDRIRLLDEATIKSIAEASAKLPQDAQRKLADLTQVEEFASLVEVAHASPQDLLEDAHKLNQYEETGLTPEQVKRLAFEAADAGALSEELAEYAALGVAPEELKTLVQSVDQIRKAQVTSGRRIADAIRERAGDLIAQMGGQILDNGDVVFPESVLFDPGKDAIRPQFDEVLSRFCVPWLQSLQEFDGSLRNIQIEGHASSEWASATPAVAFRNNLDLSQRRAANVFRRCLDYTVGSPLEQWAQSRLAAVGYSSSRPVTDSEGKEDRTLSRRVVFALDVKTMEDLTMERLVAEPPENLGTEDISVDVPLLSDLPKASTDQLPDAAAYDAQGYSIVRGSITRVIDGDTILVGQERIRLEGLHAPERSEDAGRLAKAFVEKNFLGAGVECWLSDEHTYNRDVGVCFANGTDIAGAVVTAGLGRDCTHFSTGRYASLETSEAQSTLPLPSYCQ</sequence>
<feature type="domain" description="TNase-like" evidence="2">
    <location>
        <begin position="429"/>
        <end position="517"/>
    </location>
</feature>
<protein>
    <submittedName>
        <fullName evidence="4">OmpA family protein</fullName>
    </submittedName>
</protein>
<dbReference type="Proteomes" id="UP000555411">
    <property type="component" value="Unassembled WGS sequence"/>
</dbReference>
<evidence type="ECO:0000259" key="2">
    <source>
        <dbReference type="PROSITE" id="PS50830"/>
    </source>
</evidence>
<dbReference type="EMBL" id="JACLQD010000001">
    <property type="protein sequence ID" value="MBC2834081.1"/>
    <property type="molecule type" value="Genomic_DNA"/>
</dbReference>
<dbReference type="PANTHER" id="PTHR30329:SF21">
    <property type="entry name" value="LIPOPROTEIN YIAD-RELATED"/>
    <property type="match status" value="1"/>
</dbReference>
<evidence type="ECO:0000313" key="4">
    <source>
        <dbReference type="EMBL" id="MBC2834081.1"/>
    </source>
</evidence>
<name>A0A842I393_9RHOB</name>
<dbReference type="PROSITE" id="PS50830">
    <property type="entry name" value="TNASE_3"/>
    <property type="match status" value="1"/>
</dbReference>
<keyword evidence="1" id="KW-0472">Membrane</keyword>
<dbReference type="PROSITE" id="PS51123">
    <property type="entry name" value="OMPA_2"/>
    <property type="match status" value="1"/>
</dbReference>
<evidence type="ECO:0000259" key="3">
    <source>
        <dbReference type="PROSITE" id="PS51123"/>
    </source>
</evidence>
<dbReference type="CDD" id="cd07185">
    <property type="entry name" value="OmpA_C-like"/>
    <property type="match status" value="1"/>
</dbReference>
<dbReference type="GO" id="GO:0016020">
    <property type="term" value="C:membrane"/>
    <property type="evidence" value="ECO:0007669"/>
    <property type="project" value="UniProtKB-UniRule"/>
</dbReference>
<dbReference type="PANTHER" id="PTHR30329">
    <property type="entry name" value="STATOR ELEMENT OF FLAGELLAR MOTOR COMPLEX"/>
    <property type="match status" value="1"/>
</dbReference>
<accession>A0A842I393</accession>
<feature type="domain" description="OmpA-like" evidence="3">
    <location>
        <begin position="240"/>
        <end position="377"/>
    </location>
</feature>
<reference evidence="4 5" key="1">
    <citation type="journal article" date="2017" name="Int. J. Syst. Evol. Microbiol.">
        <title>Gemmobacter straminiformis sp. nov., isolated from an artificial fountain.</title>
        <authorList>
            <person name="Kang J.Y."/>
            <person name="Kim M.J."/>
            <person name="Chun J."/>
            <person name="Son K.P."/>
            <person name="Jahng K.Y."/>
        </authorList>
    </citation>
    <scope>NUCLEOTIDE SEQUENCE [LARGE SCALE GENOMIC DNA]</scope>
    <source>
        <strain evidence="4 5">CAM-8</strain>
    </source>
</reference>
<dbReference type="SUPFAM" id="SSF50199">
    <property type="entry name" value="Staphylococcal nuclease"/>
    <property type="match status" value="1"/>
</dbReference>
<dbReference type="AlphaFoldDB" id="A0A842I393"/>
<dbReference type="InterPro" id="IPR050330">
    <property type="entry name" value="Bact_OuterMem_StrucFunc"/>
</dbReference>
<evidence type="ECO:0000313" key="5">
    <source>
        <dbReference type="Proteomes" id="UP000555411"/>
    </source>
</evidence>
<dbReference type="InterPro" id="IPR036737">
    <property type="entry name" value="OmpA-like_sf"/>
</dbReference>
<dbReference type="SMART" id="SM00318">
    <property type="entry name" value="SNc"/>
    <property type="match status" value="1"/>
</dbReference>
<dbReference type="Gene3D" id="3.30.1330.60">
    <property type="entry name" value="OmpA-like domain"/>
    <property type="match status" value="1"/>
</dbReference>
<comment type="caution">
    <text evidence="4">The sequence shown here is derived from an EMBL/GenBank/DDBJ whole genome shotgun (WGS) entry which is preliminary data.</text>
</comment>
<dbReference type="InterPro" id="IPR006665">
    <property type="entry name" value="OmpA-like"/>
</dbReference>